<evidence type="ECO:0000256" key="1">
    <source>
        <dbReference type="ARBA" id="ARBA00022801"/>
    </source>
</evidence>
<dbReference type="AlphaFoldDB" id="A0A4Q7VB91"/>
<dbReference type="InterPro" id="IPR023214">
    <property type="entry name" value="HAD_sf"/>
</dbReference>
<dbReference type="NCBIfam" id="TIGR01509">
    <property type="entry name" value="HAD-SF-IA-v3"/>
    <property type="match status" value="1"/>
</dbReference>
<gene>
    <name evidence="2" type="ORF">EV681_2307</name>
</gene>
<dbReference type="PANTHER" id="PTHR43316">
    <property type="entry name" value="HYDROLASE, HALOACID DELAHOGENASE-RELATED"/>
    <property type="match status" value="1"/>
</dbReference>
<keyword evidence="1 2" id="KW-0378">Hydrolase</keyword>
<dbReference type="Pfam" id="PF00702">
    <property type="entry name" value="Hydrolase"/>
    <property type="match status" value="1"/>
</dbReference>
<dbReference type="RefSeq" id="WP_130304080.1">
    <property type="nucleotide sequence ID" value="NZ_SHKO01000002.1"/>
</dbReference>
<comment type="caution">
    <text evidence="2">The sequence shown here is derived from an EMBL/GenBank/DDBJ whole genome shotgun (WGS) entry which is preliminary data.</text>
</comment>
<dbReference type="SUPFAM" id="SSF56784">
    <property type="entry name" value="HAD-like"/>
    <property type="match status" value="1"/>
</dbReference>
<dbReference type="EMBL" id="SHKO01000002">
    <property type="protein sequence ID" value="RZT93895.1"/>
    <property type="molecule type" value="Genomic_DNA"/>
</dbReference>
<dbReference type="InterPro" id="IPR006439">
    <property type="entry name" value="HAD-SF_hydro_IA"/>
</dbReference>
<name>A0A4Q7VB91_9BURK</name>
<sequence>MKHISAVCFDAFGTLIKYGGHPINPYRHLTQGEHNRAAERRQFLTRNAGLADFASELGLSHMLPIIQAELNEELAGLQLFPEVQQTLDKLRTHGKRMAVCSNLAAAYGPVVRQLLPLVDAHILSFEVGAAKPEPAIYSQVCDQLSCQPSEVLFIGDSKRCDLEGPIAFGMEARWLDRKSGDTLLGALAGYL</sequence>
<dbReference type="Gene3D" id="3.40.50.1000">
    <property type="entry name" value="HAD superfamily/HAD-like"/>
    <property type="match status" value="1"/>
</dbReference>
<dbReference type="InterPro" id="IPR036412">
    <property type="entry name" value="HAD-like_sf"/>
</dbReference>
<organism evidence="2 3">
    <name type="scientific">Advenella incenata</name>
    <dbReference type="NCBI Taxonomy" id="267800"/>
    <lineage>
        <taxon>Bacteria</taxon>
        <taxon>Pseudomonadati</taxon>
        <taxon>Pseudomonadota</taxon>
        <taxon>Betaproteobacteria</taxon>
        <taxon>Burkholderiales</taxon>
        <taxon>Alcaligenaceae</taxon>
    </lineage>
</organism>
<keyword evidence="3" id="KW-1185">Reference proteome</keyword>
<dbReference type="PANTHER" id="PTHR43316:SF3">
    <property type="entry name" value="HALOACID DEHALOGENASE, TYPE II (AFU_ORTHOLOGUE AFUA_2G07750)-RELATED"/>
    <property type="match status" value="1"/>
</dbReference>
<proteinExistence type="predicted"/>
<dbReference type="NCBIfam" id="TIGR01549">
    <property type="entry name" value="HAD-SF-IA-v1"/>
    <property type="match status" value="1"/>
</dbReference>
<dbReference type="InterPro" id="IPR051540">
    <property type="entry name" value="S-2-haloacid_dehalogenase"/>
</dbReference>
<dbReference type="GO" id="GO:0016787">
    <property type="term" value="F:hydrolase activity"/>
    <property type="evidence" value="ECO:0007669"/>
    <property type="project" value="UniProtKB-KW"/>
</dbReference>
<reference evidence="2 3" key="1">
    <citation type="submission" date="2019-02" db="EMBL/GenBank/DDBJ databases">
        <title>Genomic Encyclopedia of Type Strains, Phase IV (KMG-IV): sequencing the most valuable type-strain genomes for metagenomic binning, comparative biology and taxonomic classification.</title>
        <authorList>
            <person name="Goeker M."/>
        </authorList>
    </citation>
    <scope>NUCLEOTIDE SEQUENCE [LARGE SCALE GENOMIC DNA]</scope>
    <source>
        <strain evidence="2 3">DSM 23814</strain>
    </source>
</reference>
<dbReference type="PRINTS" id="PR00413">
    <property type="entry name" value="HADHALOGNASE"/>
</dbReference>
<protein>
    <submittedName>
        <fullName evidence="2">HAD superfamily hydrolase (TIGR01493 family)/HAD superfamily hydrolase (TIGR01509 family)/HAD superfamily hydrolase (TIGR01549 family)</fullName>
    </submittedName>
</protein>
<evidence type="ECO:0000313" key="2">
    <source>
        <dbReference type="EMBL" id="RZT93895.1"/>
    </source>
</evidence>
<evidence type="ECO:0000313" key="3">
    <source>
        <dbReference type="Proteomes" id="UP000293398"/>
    </source>
</evidence>
<dbReference type="SFLD" id="SFLDS00003">
    <property type="entry name" value="Haloacid_Dehalogenase"/>
    <property type="match status" value="1"/>
</dbReference>
<accession>A0A4Q7VB91</accession>
<dbReference type="OrthoDB" id="264363at2"/>
<dbReference type="Proteomes" id="UP000293398">
    <property type="component" value="Unassembled WGS sequence"/>
</dbReference>
<dbReference type="SFLD" id="SFLDG01129">
    <property type="entry name" value="C1.5:_HAD__Beta-PGM__Phosphata"/>
    <property type="match status" value="1"/>
</dbReference>